<feature type="region of interest" description="Disordered" evidence="5">
    <location>
        <begin position="109"/>
        <end position="134"/>
    </location>
</feature>
<keyword evidence="3" id="KW-0238">DNA-binding</keyword>
<dbReference type="SMART" id="SM00906">
    <property type="entry name" value="Fungal_trans"/>
    <property type="match status" value="1"/>
</dbReference>
<dbReference type="InterPro" id="IPR001138">
    <property type="entry name" value="Zn2Cys6_DnaBD"/>
</dbReference>
<dbReference type="EMBL" id="KV453913">
    <property type="protein sequence ID" value="ODV78534.1"/>
    <property type="molecule type" value="Genomic_DNA"/>
</dbReference>
<feature type="region of interest" description="Disordered" evidence="5">
    <location>
        <begin position="25"/>
        <end position="70"/>
    </location>
</feature>
<dbReference type="CDD" id="cd12148">
    <property type="entry name" value="fungal_TF_MHR"/>
    <property type="match status" value="1"/>
</dbReference>
<dbReference type="Pfam" id="PF00172">
    <property type="entry name" value="Zn_clus"/>
    <property type="match status" value="1"/>
</dbReference>
<name>A0A1E4SG94_9ASCO</name>
<dbReference type="GO" id="GO:0005634">
    <property type="term" value="C:nucleus"/>
    <property type="evidence" value="ECO:0007669"/>
    <property type="project" value="UniProtKB-SubCell"/>
</dbReference>
<keyword evidence="2" id="KW-0479">Metal-binding</keyword>
<dbReference type="CDD" id="cd00067">
    <property type="entry name" value="GAL4"/>
    <property type="match status" value="1"/>
</dbReference>
<evidence type="ECO:0000256" key="1">
    <source>
        <dbReference type="ARBA" id="ARBA00004123"/>
    </source>
</evidence>
<dbReference type="GO" id="GO:0006351">
    <property type="term" value="P:DNA-templated transcription"/>
    <property type="evidence" value="ECO:0007669"/>
    <property type="project" value="InterPro"/>
</dbReference>
<keyword evidence="8" id="KW-1185">Reference proteome</keyword>
<keyword evidence="4" id="KW-0539">Nucleus</keyword>
<dbReference type="GO" id="GO:0008270">
    <property type="term" value="F:zinc ion binding"/>
    <property type="evidence" value="ECO:0007669"/>
    <property type="project" value="InterPro"/>
</dbReference>
<comment type="subcellular location">
    <subcellularLocation>
        <location evidence="1">Nucleus</location>
    </subcellularLocation>
</comment>
<evidence type="ECO:0000313" key="7">
    <source>
        <dbReference type="EMBL" id="ODV78534.1"/>
    </source>
</evidence>
<dbReference type="GO" id="GO:0000981">
    <property type="term" value="F:DNA-binding transcription factor activity, RNA polymerase II-specific"/>
    <property type="evidence" value="ECO:0007669"/>
    <property type="project" value="InterPro"/>
</dbReference>
<evidence type="ECO:0000256" key="4">
    <source>
        <dbReference type="ARBA" id="ARBA00023242"/>
    </source>
</evidence>
<evidence type="ECO:0000256" key="3">
    <source>
        <dbReference type="ARBA" id="ARBA00023125"/>
    </source>
</evidence>
<dbReference type="AlphaFoldDB" id="A0A1E4SG94"/>
<feature type="compositionally biased region" description="Polar residues" evidence="5">
    <location>
        <begin position="25"/>
        <end position="41"/>
    </location>
</feature>
<feature type="domain" description="Zn(2)-C6 fungal-type" evidence="6">
    <location>
        <begin position="75"/>
        <end position="105"/>
    </location>
</feature>
<evidence type="ECO:0000256" key="2">
    <source>
        <dbReference type="ARBA" id="ARBA00022723"/>
    </source>
</evidence>
<evidence type="ECO:0000313" key="8">
    <source>
        <dbReference type="Proteomes" id="UP000094285"/>
    </source>
</evidence>
<feature type="compositionally biased region" description="Basic and acidic residues" evidence="5">
    <location>
        <begin position="57"/>
        <end position="70"/>
    </location>
</feature>
<feature type="non-terminal residue" evidence="7">
    <location>
        <position position="609"/>
    </location>
</feature>
<dbReference type="PANTHER" id="PTHR46910">
    <property type="entry name" value="TRANSCRIPTION FACTOR PDR1"/>
    <property type="match status" value="1"/>
</dbReference>
<dbReference type="STRING" id="984487.A0A1E4SG94"/>
<accession>A0A1E4SG94</accession>
<dbReference type="Gene3D" id="4.10.240.10">
    <property type="entry name" value="Zn(2)-C6 fungal-type DNA-binding domain"/>
    <property type="match status" value="1"/>
</dbReference>
<dbReference type="Pfam" id="PF04082">
    <property type="entry name" value="Fungal_trans"/>
    <property type="match status" value="1"/>
</dbReference>
<dbReference type="InterPro" id="IPR036864">
    <property type="entry name" value="Zn2-C6_fun-type_DNA-bd_sf"/>
</dbReference>
<proteinExistence type="predicted"/>
<reference evidence="8" key="1">
    <citation type="submission" date="2016-05" db="EMBL/GenBank/DDBJ databases">
        <title>Comparative genomics of biotechnologically important yeasts.</title>
        <authorList>
            <consortium name="DOE Joint Genome Institute"/>
            <person name="Riley R."/>
            <person name="Haridas S."/>
            <person name="Wolfe K.H."/>
            <person name="Lopes M.R."/>
            <person name="Hittinger C.T."/>
            <person name="Goker M."/>
            <person name="Salamov A."/>
            <person name="Wisecaver J."/>
            <person name="Long T.M."/>
            <person name="Aerts A.L."/>
            <person name="Barry K."/>
            <person name="Choi C."/>
            <person name="Clum A."/>
            <person name="Coughlan A.Y."/>
            <person name="Deshpande S."/>
            <person name="Douglass A.P."/>
            <person name="Hanson S.J."/>
            <person name="Klenk H.-P."/>
            <person name="Labutti K."/>
            <person name="Lapidus A."/>
            <person name="Lindquist E."/>
            <person name="Lipzen A."/>
            <person name="Meier-Kolthoff J.P."/>
            <person name="Ohm R.A."/>
            <person name="Otillar R.P."/>
            <person name="Pangilinan J."/>
            <person name="Peng Y."/>
            <person name="Rokas A."/>
            <person name="Rosa C.A."/>
            <person name="Scheuner C."/>
            <person name="Sibirny A.A."/>
            <person name="Slot J.C."/>
            <person name="Stielow J.B."/>
            <person name="Sun H."/>
            <person name="Kurtzman C.P."/>
            <person name="Blackwell M."/>
            <person name="Grigoriev I.V."/>
            <person name="Jeffries T.W."/>
        </authorList>
    </citation>
    <scope>NUCLEOTIDE SEQUENCE [LARGE SCALE GENOMIC DNA]</scope>
    <source>
        <strain evidence="8">NRRL Y-17324</strain>
    </source>
</reference>
<dbReference type="SUPFAM" id="SSF57701">
    <property type="entry name" value="Zn2/Cys6 DNA-binding domain"/>
    <property type="match status" value="1"/>
</dbReference>
<dbReference type="PROSITE" id="PS50048">
    <property type="entry name" value="ZN2_CY6_FUNGAL_2"/>
    <property type="match status" value="1"/>
</dbReference>
<sequence length="609" mass="70127">MDFYYRKLMGNGTVASKFRLNSMLPSSNTTTTTVQLKQSSVRDLLKRSEPAEEDGDESGKQKHPIEFPETHHRNNCNRCYRLKKKCLREYPKCKNCLKTGAECEYVVRSNKRRKRGSAPKLNGEGVLSTGISKEDGSQENKDVVVAHKLVSVSSMLANELYEDAMKKEPSNLTSTNTRRPIKKITTAELSSSARRARDSPEVPLAQKIMTKSLSTTSSPANLKEEFITMKPLPNEDLPLIFALNYFENYSSKYPFIDKNKFLTRLKSIDFKKEAIVNIDIYLLMSIGCLTFDLQSDLAKREKLFPLYFNEKNVESTIEVLDLNLFNASTEEIIENMDLLLLLTIYSISSFNNELCWGLLGILNRLVVQLELYKPSELSSKIDTIHLQRIFWSVHNLDKELSLQLMRPSQFPAAEFTRVPLPQNTFEGDDESLDLINQEIKYYQFHDLLLTSFLSGANRDSEKLKEISLSLEKWRVTTSSIIHKLHHQSQSLQDWTSYVNLNYYYLLIELDQLSPSESYQFTLHFLSNSFALIISDTEAESNSSNSKLDVKLTLRSSLYWYKRLFKVINYNMTSLSKMVESTQLKKLDLSLRLSEFTGNLQLIVNLLRYI</sequence>
<evidence type="ECO:0000256" key="5">
    <source>
        <dbReference type="SAM" id="MobiDB-lite"/>
    </source>
</evidence>
<dbReference type="OrthoDB" id="189997at2759"/>
<gene>
    <name evidence="7" type="ORF">CANTADRAFT_29628</name>
</gene>
<dbReference type="InterPro" id="IPR050987">
    <property type="entry name" value="AtrR-like"/>
</dbReference>
<dbReference type="Proteomes" id="UP000094285">
    <property type="component" value="Unassembled WGS sequence"/>
</dbReference>
<evidence type="ECO:0000259" key="6">
    <source>
        <dbReference type="PROSITE" id="PS50048"/>
    </source>
</evidence>
<dbReference type="GeneID" id="30982439"/>
<dbReference type="GO" id="GO:0003677">
    <property type="term" value="F:DNA binding"/>
    <property type="evidence" value="ECO:0007669"/>
    <property type="project" value="UniProtKB-KW"/>
</dbReference>
<dbReference type="RefSeq" id="XP_020063656.1">
    <property type="nucleotide sequence ID" value="XM_020208302.1"/>
</dbReference>
<organism evidence="7 8">
    <name type="scientific">Suhomyces tanzawaensis NRRL Y-17324</name>
    <dbReference type="NCBI Taxonomy" id="984487"/>
    <lineage>
        <taxon>Eukaryota</taxon>
        <taxon>Fungi</taxon>
        <taxon>Dikarya</taxon>
        <taxon>Ascomycota</taxon>
        <taxon>Saccharomycotina</taxon>
        <taxon>Pichiomycetes</taxon>
        <taxon>Debaryomycetaceae</taxon>
        <taxon>Suhomyces</taxon>
    </lineage>
</organism>
<dbReference type="PANTHER" id="PTHR46910:SF3">
    <property type="entry name" value="HALOTOLERANCE PROTEIN 9-RELATED"/>
    <property type="match status" value="1"/>
</dbReference>
<dbReference type="InterPro" id="IPR007219">
    <property type="entry name" value="XnlR_reg_dom"/>
</dbReference>
<protein>
    <recommendedName>
        <fullName evidence="6">Zn(2)-C6 fungal-type domain-containing protein</fullName>
    </recommendedName>
</protein>